<feature type="transmembrane region" description="Helical" evidence="1">
    <location>
        <begin position="12"/>
        <end position="34"/>
    </location>
</feature>
<protein>
    <submittedName>
        <fullName evidence="2">Uncharacterized protein</fullName>
    </submittedName>
</protein>
<dbReference type="Proteomes" id="UP000198287">
    <property type="component" value="Unassembled WGS sequence"/>
</dbReference>
<sequence length="218" mass="24403">MAINPCCMPLQRGVILMAIIDVIFAVGKLIVTALDFTTIYRESRNKPTESEKTVSIIVGILLFIVAIMGLLLSLRLYFGAKKRDIKNCRIWLIVKIILFFIDVISLIVTYTAGDEESDKKVSVLVVTIIILIYRVYMKYCVYCFIQELKMHQERAGFQTRLASGGTAAYPMGTIPPNVHQQPTVFVTATPNPNYPPPYGANNQMTGISNPNYTTTNNL</sequence>
<evidence type="ECO:0000256" key="1">
    <source>
        <dbReference type="SAM" id="Phobius"/>
    </source>
</evidence>
<keyword evidence="1" id="KW-1133">Transmembrane helix</keyword>
<evidence type="ECO:0000313" key="2">
    <source>
        <dbReference type="EMBL" id="OXA40474.1"/>
    </source>
</evidence>
<dbReference type="EMBL" id="LNIX01000033">
    <property type="protein sequence ID" value="OXA40474.1"/>
    <property type="molecule type" value="Genomic_DNA"/>
</dbReference>
<keyword evidence="1" id="KW-0812">Transmembrane</keyword>
<keyword evidence="1" id="KW-0472">Membrane</keyword>
<keyword evidence="3" id="KW-1185">Reference proteome</keyword>
<dbReference type="OrthoDB" id="8296303at2759"/>
<name>A0A226D6I9_FOLCA</name>
<dbReference type="OMA" id="MAINPCC"/>
<organism evidence="2 3">
    <name type="scientific">Folsomia candida</name>
    <name type="common">Springtail</name>
    <dbReference type="NCBI Taxonomy" id="158441"/>
    <lineage>
        <taxon>Eukaryota</taxon>
        <taxon>Metazoa</taxon>
        <taxon>Ecdysozoa</taxon>
        <taxon>Arthropoda</taxon>
        <taxon>Hexapoda</taxon>
        <taxon>Collembola</taxon>
        <taxon>Entomobryomorpha</taxon>
        <taxon>Isotomoidea</taxon>
        <taxon>Isotomidae</taxon>
        <taxon>Proisotominae</taxon>
        <taxon>Folsomia</taxon>
    </lineage>
</organism>
<comment type="caution">
    <text evidence="2">The sequence shown here is derived from an EMBL/GenBank/DDBJ whole genome shotgun (WGS) entry which is preliminary data.</text>
</comment>
<dbReference type="AlphaFoldDB" id="A0A226D6I9"/>
<reference evidence="2 3" key="1">
    <citation type="submission" date="2015-12" db="EMBL/GenBank/DDBJ databases">
        <title>The genome of Folsomia candida.</title>
        <authorList>
            <person name="Faddeeva A."/>
            <person name="Derks M.F."/>
            <person name="Anvar Y."/>
            <person name="Smit S."/>
            <person name="Van Straalen N."/>
            <person name="Roelofs D."/>
        </authorList>
    </citation>
    <scope>NUCLEOTIDE SEQUENCE [LARGE SCALE GENOMIC DNA]</scope>
    <source>
        <strain evidence="2 3">VU population</strain>
        <tissue evidence="2">Whole body</tissue>
    </source>
</reference>
<proteinExistence type="predicted"/>
<dbReference type="PANTHER" id="PTHR36694">
    <property type="entry name" value="PASIFLORA 1, ISOFORM A-RELATED"/>
    <property type="match status" value="1"/>
</dbReference>
<dbReference type="PANTHER" id="PTHR36694:SF11">
    <property type="entry name" value="LP21121P-RELATED"/>
    <property type="match status" value="1"/>
</dbReference>
<feature type="transmembrane region" description="Helical" evidence="1">
    <location>
        <begin position="123"/>
        <end position="145"/>
    </location>
</feature>
<accession>A0A226D6I9</accession>
<evidence type="ECO:0000313" key="3">
    <source>
        <dbReference type="Proteomes" id="UP000198287"/>
    </source>
</evidence>
<feature type="transmembrane region" description="Helical" evidence="1">
    <location>
        <begin position="90"/>
        <end position="111"/>
    </location>
</feature>
<gene>
    <name evidence="2" type="ORF">Fcan01_24658</name>
</gene>
<feature type="transmembrane region" description="Helical" evidence="1">
    <location>
        <begin position="54"/>
        <end position="78"/>
    </location>
</feature>